<organism evidence="2 3">
    <name type="scientific">Candidatus Tidjanibacter faecipullorum</name>
    <dbReference type="NCBI Taxonomy" id="2838766"/>
    <lineage>
        <taxon>Bacteria</taxon>
        <taxon>Pseudomonadati</taxon>
        <taxon>Bacteroidota</taxon>
        <taxon>Bacteroidia</taxon>
        <taxon>Bacteroidales</taxon>
        <taxon>Rikenellaceae</taxon>
        <taxon>Tidjanibacter</taxon>
    </lineage>
</organism>
<evidence type="ECO:0000313" key="3">
    <source>
        <dbReference type="Proteomes" id="UP000824014"/>
    </source>
</evidence>
<feature type="region of interest" description="Disordered" evidence="1">
    <location>
        <begin position="651"/>
        <end position="673"/>
    </location>
</feature>
<reference evidence="2" key="1">
    <citation type="journal article" date="2021" name="PeerJ">
        <title>Extensive microbial diversity within the chicken gut microbiome revealed by metagenomics and culture.</title>
        <authorList>
            <person name="Gilroy R."/>
            <person name="Ravi A."/>
            <person name="Getino M."/>
            <person name="Pursley I."/>
            <person name="Horton D.L."/>
            <person name="Alikhan N.F."/>
            <person name="Baker D."/>
            <person name="Gharbi K."/>
            <person name="Hall N."/>
            <person name="Watson M."/>
            <person name="Adriaenssens E.M."/>
            <person name="Foster-Nyarko E."/>
            <person name="Jarju S."/>
            <person name="Secka A."/>
            <person name="Antonio M."/>
            <person name="Oren A."/>
            <person name="Chaudhuri R.R."/>
            <person name="La Ragione R."/>
            <person name="Hildebrand F."/>
            <person name="Pallen M.J."/>
        </authorList>
    </citation>
    <scope>NUCLEOTIDE SEQUENCE</scope>
    <source>
        <strain evidence="2">ChiHjej11B10-19426</strain>
    </source>
</reference>
<sequence>MILPNDILLRETSDGTTVWVSQRLVMECCGIADTYFSKKARVQYKQSLPASWQKVARQDEFFLGKRPGKSWRWGRKGGQYYYDIDTIPNRRPTCYRDRLPSKEELLAHVEEQNLTQSRERQAALRNALIDAAAERTDNADMRWLQTQSGCSIAAATCRDYARALGWCRMIADTVREGRMADYGVATVGAFYEACADVLAQLRLANLRVTTATSLRNKLAGFPADTDDQRRWIISAKLGNDNRRIVGKYPVIDKETGEVYKFDIHQAVMFMAYVNLDGPQKEALATLYRERYVPAICDAGEEPVSERTFCRQLTALPNRLKFDLFRHGEDYYKKHYLTYVPSEKLTWAHSLFCGDGSGLISYRYTLRKYNKETRRYEEETRTRNLYVVMITDVASGYIAGYGIAAEGSSEETFDIVRQAVRMAVERGGRQTMFEFVSDNAPAFSKSESREWLATVFNRVRRIEAHNSQANPAEKYFRLFKNVVLRSCKEFVRSSHNASIGGRANTDGMSVFDYPTYSEAVAVLEERIEAWNNRPLGDGTTPAEKFARKNPECRPMDAQQARRIFGATTELSIERMRGFVTPTGATATCMYEIPDYATTGAEAISRATGNGYDSRVRVVYDRTGADLYSRDGRFIMTCPPVTVKASAAYIEETPEQRAAREHLRRRKEADREAPQQALDELLRTSEYMAGYGYDDAVQLGLRKSDINEAYEASIALSSEDKKRAASTRRSYARKEEAASRRQDDHIEDWYFAIQQRKFNNYNSIK</sequence>
<protein>
    <recommendedName>
        <fullName evidence="4">Integrase catalytic domain-containing protein</fullName>
    </recommendedName>
</protein>
<dbReference type="EMBL" id="DXCC01000015">
    <property type="protein sequence ID" value="HIZ15189.1"/>
    <property type="molecule type" value="Genomic_DNA"/>
</dbReference>
<dbReference type="Gene3D" id="3.30.420.10">
    <property type="entry name" value="Ribonuclease H-like superfamily/Ribonuclease H"/>
    <property type="match status" value="1"/>
</dbReference>
<feature type="compositionally biased region" description="Basic and acidic residues" evidence="1">
    <location>
        <begin position="652"/>
        <end position="671"/>
    </location>
</feature>
<accession>A0A9D2DE31</accession>
<proteinExistence type="predicted"/>
<gene>
    <name evidence="2" type="ORF">H9816_04695</name>
</gene>
<evidence type="ECO:0008006" key="4">
    <source>
        <dbReference type="Google" id="ProtNLM"/>
    </source>
</evidence>
<dbReference type="Proteomes" id="UP000824014">
    <property type="component" value="Unassembled WGS sequence"/>
</dbReference>
<dbReference type="GO" id="GO:0003676">
    <property type="term" value="F:nucleic acid binding"/>
    <property type="evidence" value="ECO:0007669"/>
    <property type="project" value="InterPro"/>
</dbReference>
<reference evidence="2" key="2">
    <citation type="submission" date="2021-04" db="EMBL/GenBank/DDBJ databases">
        <authorList>
            <person name="Gilroy R."/>
        </authorList>
    </citation>
    <scope>NUCLEOTIDE SEQUENCE</scope>
    <source>
        <strain evidence="2">ChiHjej11B10-19426</strain>
    </source>
</reference>
<dbReference type="InterPro" id="IPR036397">
    <property type="entry name" value="RNaseH_sf"/>
</dbReference>
<name>A0A9D2DE31_9BACT</name>
<evidence type="ECO:0000313" key="2">
    <source>
        <dbReference type="EMBL" id="HIZ15189.1"/>
    </source>
</evidence>
<evidence type="ECO:0000256" key="1">
    <source>
        <dbReference type="SAM" id="MobiDB-lite"/>
    </source>
</evidence>
<dbReference type="InterPro" id="IPR012337">
    <property type="entry name" value="RNaseH-like_sf"/>
</dbReference>
<dbReference type="SUPFAM" id="SSF53098">
    <property type="entry name" value="Ribonuclease H-like"/>
    <property type="match status" value="1"/>
</dbReference>
<dbReference type="AlphaFoldDB" id="A0A9D2DE31"/>
<comment type="caution">
    <text evidence="2">The sequence shown here is derived from an EMBL/GenBank/DDBJ whole genome shotgun (WGS) entry which is preliminary data.</text>
</comment>